<protein>
    <submittedName>
        <fullName evidence="1">Uncharacterized protein</fullName>
    </submittedName>
</protein>
<dbReference type="Proteomes" id="UP001295684">
    <property type="component" value="Unassembled WGS sequence"/>
</dbReference>
<reference evidence="1" key="1">
    <citation type="submission" date="2023-07" db="EMBL/GenBank/DDBJ databases">
        <authorList>
            <consortium name="AG Swart"/>
            <person name="Singh M."/>
            <person name="Singh A."/>
            <person name="Seah K."/>
            <person name="Emmerich C."/>
        </authorList>
    </citation>
    <scope>NUCLEOTIDE SEQUENCE</scope>
    <source>
        <strain evidence="1">DP1</strain>
    </source>
</reference>
<dbReference type="EMBL" id="CAMPGE010000204">
    <property type="protein sequence ID" value="CAI2358932.1"/>
    <property type="molecule type" value="Genomic_DNA"/>
</dbReference>
<evidence type="ECO:0000313" key="2">
    <source>
        <dbReference type="Proteomes" id="UP001295684"/>
    </source>
</evidence>
<name>A0AAD1TYQ4_EUPCR</name>
<comment type="caution">
    <text evidence="1">The sequence shown here is derived from an EMBL/GenBank/DDBJ whole genome shotgun (WGS) entry which is preliminary data.</text>
</comment>
<accession>A0AAD1TYQ4</accession>
<gene>
    <name evidence="1" type="ORF">ECRASSUSDP1_LOCUS216</name>
</gene>
<keyword evidence="2" id="KW-1185">Reference proteome</keyword>
<organism evidence="1 2">
    <name type="scientific">Euplotes crassus</name>
    <dbReference type="NCBI Taxonomy" id="5936"/>
    <lineage>
        <taxon>Eukaryota</taxon>
        <taxon>Sar</taxon>
        <taxon>Alveolata</taxon>
        <taxon>Ciliophora</taxon>
        <taxon>Intramacronucleata</taxon>
        <taxon>Spirotrichea</taxon>
        <taxon>Hypotrichia</taxon>
        <taxon>Euplotida</taxon>
        <taxon>Euplotidae</taxon>
        <taxon>Moneuplotes</taxon>
    </lineage>
</organism>
<proteinExistence type="predicted"/>
<sequence length="682" mass="80124">MPYYGYIHECAELMLQLDKKSREIWLGNLQAIMVIIFDHSKATMVKKINDELSLTRLRMLKINSNYLYFRLCVRLGSETSFRTMISFIEMMGEVCLEDQFEIIFIAMEPRTIEICQVFLNKYLEKGLNKKALMFDYSSTIYELRNSKDKELSYINYTPFKGYIEDFTINAVSEEYLTKSDEIETLYIRYLWYSPRILDKNYNCLSVSPKVLTDFEAKILSYKFVNKSCITLELYKGGIYFDKPIVKGEIEDIFGSLNIVSGKLNNLQNFRTRYTSLFEFVCSQKFFRLNKGFPHLSKIKGFEFKDDVGDELIGLQYKCPQAEIVFQDPEELNIHVFVVENLELKLKPQEFCYDSKNKILVLKDNPSGLSFQNIKDYRRGRKTEKYRLEICGKVYLKLPITDPILKPEGHFPPNHSSQCCSMNSKPRVMSITNVISKGRPHYIFRLYFNDKEYSETLSMYLLCQFFKEEDTIKLQTGELDCFNCFSEIPRNGLVSVHIYNHPEQSYKENEMSLINNNTKETATKVDLMDVMCDLIERIKDLSIDEFTCEMVLKNDRVLQKFCELCEHNCSIKSIKLKPYFEKDVKKILKALRNNFMIKSISLMHQEIQEIPVGGKSLEENKQEGADSVYLKPIQVSHKTVSYCKKFRNKRIGTQIMLNPKIECFRKWENESDHLFEQDSPCII</sequence>
<evidence type="ECO:0000313" key="1">
    <source>
        <dbReference type="EMBL" id="CAI2358932.1"/>
    </source>
</evidence>
<dbReference type="AlphaFoldDB" id="A0AAD1TYQ4"/>